<dbReference type="KEGG" id="pchm:VFPPC_10080"/>
<dbReference type="GeneID" id="28852508"/>
<dbReference type="Proteomes" id="UP000078397">
    <property type="component" value="Unassembled WGS sequence"/>
</dbReference>
<sequence length="683" mass="77806">MAGVIQVGDIIKFSEIAWTVWNYGWASENNAGENYRAFGADVRTLHRGLKSLDDAVTEVQTSLREHGAESSDILGGDKTSLSEIIGDYEQTLKDCHQLLIKNRRYDQTTGPARNIDWNINIMPQVEHLRGRIQMHNARIQHVIRPFQIDLLNKIHKDLVRRLTSLHKDVLGIRRDIHTLLIKYYPEVAREIEQQSEQELHTVRIPESLIARLATMFDRRARRRINQPLTLQELTDCFLIRLGRSTRLSQQCSRFQNELIAPDTSDCPDELLTFWPEDEKQTKKPQQAIGSSYNYLLEVSLAPESDPTTWKMMRLLRKNGSDRHFRIIEAWGYNDQLSTEEPTVVDFDIETAALIPIYADPADKDGVSPPLEIIIEENEKSYRYVFLDMHDLLLVQEAITGFKVLANYTESRAVAMFVRPGQDTSLKESVTVQLWLPSNIKGFPQKESGSGYRRPSSWSQTSVAPNLDSPSRANSIVSSPSTAAVSCRSWSSSESDDTISLRVGGAAANTGHGVIRPRPRSPLLVLFTRELESSKRSIVAIKVDDETVPNPERCNCHKSRDCRIAALEQRYGKFHAQRLEHREKWNLLPLQAAPNWNGLLRVSILFPTTDARYKFSGAYCGCRVATESDIDRCLSKSHPGLLGIARVYYRRQMIMWHEQRDKLKEVDTYPPSGFSNAHQYLGHG</sequence>
<comment type="caution">
    <text evidence="2">The sequence shown here is derived from an EMBL/GenBank/DDBJ whole genome shotgun (WGS) entry which is preliminary data.</text>
</comment>
<proteinExistence type="predicted"/>
<keyword evidence="3" id="KW-1185">Reference proteome</keyword>
<organism evidence="2 3">
    <name type="scientific">Pochonia chlamydosporia 170</name>
    <dbReference type="NCBI Taxonomy" id="1380566"/>
    <lineage>
        <taxon>Eukaryota</taxon>
        <taxon>Fungi</taxon>
        <taxon>Dikarya</taxon>
        <taxon>Ascomycota</taxon>
        <taxon>Pezizomycotina</taxon>
        <taxon>Sordariomycetes</taxon>
        <taxon>Hypocreomycetidae</taxon>
        <taxon>Hypocreales</taxon>
        <taxon>Clavicipitaceae</taxon>
        <taxon>Pochonia</taxon>
    </lineage>
</organism>
<dbReference type="AlphaFoldDB" id="A0A179F3K8"/>
<name>A0A179F3K8_METCM</name>
<dbReference type="OrthoDB" id="5400409at2759"/>
<dbReference type="RefSeq" id="XP_018137948.1">
    <property type="nucleotide sequence ID" value="XM_018288514.1"/>
</dbReference>
<evidence type="ECO:0000256" key="1">
    <source>
        <dbReference type="SAM" id="MobiDB-lite"/>
    </source>
</evidence>
<evidence type="ECO:0000313" key="2">
    <source>
        <dbReference type="EMBL" id="OAQ59987.1"/>
    </source>
</evidence>
<gene>
    <name evidence="2" type="ORF">VFPPC_10080</name>
</gene>
<protein>
    <submittedName>
        <fullName evidence="2">Uncharacterized protein</fullName>
    </submittedName>
</protein>
<evidence type="ECO:0000313" key="3">
    <source>
        <dbReference type="Proteomes" id="UP000078397"/>
    </source>
</evidence>
<feature type="region of interest" description="Disordered" evidence="1">
    <location>
        <begin position="445"/>
        <end position="474"/>
    </location>
</feature>
<feature type="compositionally biased region" description="Polar residues" evidence="1">
    <location>
        <begin position="455"/>
        <end position="474"/>
    </location>
</feature>
<dbReference type="EMBL" id="LSBJ02000004">
    <property type="protein sequence ID" value="OAQ59987.1"/>
    <property type="molecule type" value="Genomic_DNA"/>
</dbReference>
<accession>A0A179F3K8</accession>
<reference evidence="2 3" key="1">
    <citation type="journal article" date="2016" name="PLoS Pathog.">
        <title>Biosynthesis of antibiotic leucinostatins in bio-control fungus Purpureocillium lilacinum and their inhibition on phytophthora revealed by genome mining.</title>
        <authorList>
            <person name="Wang G."/>
            <person name="Liu Z."/>
            <person name="Lin R."/>
            <person name="Li E."/>
            <person name="Mao Z."/>
            <person name="Ling J."/>
            <person name="Yang Y."/>
            <person name="Yin W.B."/>
            <person name="Xie B."/>
        </authorList>
    </citation>
    <scope>NUCLEOTIDE SEQUENCE [LARGE SCALE GENOMIC DNA]</scope>
    <source>
        <strain evidence="2">170</strain>
    </source>
</reference>